<dbReference type="EMBL" id="JAGFMF010011723">
    <property type="protein sequence ID" value="KAG8514853.1"/>
    <property type="molecule type" value="Genomic_DNA"/>
</dbReference>
<accession>A0A8J6DQK1</accession>
<evidence type="ECO:0000313" key="8">
    <source>
        <dbReference type="Proteomes" id="UP000700334"/>
    </source>
</evidence>
<dbReference type="PRINTS" id="PR01248">
    <property type="entry name" value="TYPE1KERATIN"/>
</dbReference>
<dbReference type="Gene3D" id="1.20.5.170">
    <property type="match status" value="2"/>
</dbReference>
<dbReference type="InterPro" id="IPR018039">
    <property type="entry name" value="IF_conserved"/>
</dbReference>
<organism evidence="7 8">
    <name type="scientific">Galemys pyrenaicus</name>
    <name type="common">Iberian desman</name>
    <name type="synonym">Pyrenean desman</name>
    <dbReference type="NCBI Taxonomy" id="202257"/>
    <lineage>
        <taxon>Eukaryota</taxon>
        <taxon>Metazoa</taxon>
        <taxon>Chordata</taxon>
        <taxon>Craniata</taxon>
        <taxon>Vertebrata</taxon>
        <taxon>Euteleostomi</taxon>
        <taxon>Mammalia</taxon>
        <taxon>Eutheria</taxon>
        <taxon>Laurasiatheria</taxon>
        <taxon>Eulipotyphla</taxon>
        <taxon>Talpidae</taxon>
        <taxon>Galemys</taxon>
    </lineage>
</organism>
<dbReference type="GO" id="GO:0005198">
    <property type="term" value="F:structural molecule activity"/>
    <property type="evidence" value="ECO:0007669"/>
    <property type="project" value="InterPro"/>
</dbReference>
<feature type="domain" description="IF rod" evidence="6">
    <location>
        <begin position="89"/>
        <end position="400"/>
    </location>
</feature>
<feature type="coiled-coil region" evidence="5">
    <location>
        <begin position="199"/>
        <end position="237"/>
    </location>
</feature>
<evidence type="ECO:0000259" key="6">
    <source>
        <dbReference type="PROSITE" id="PS51842"/>
    </source>
</evidence>
<evidence type="ECO:0000256" key="3">
    <source>
        <dbReference type="ARBA" id="ARBA00023054"/>
    </source>
</evidence>
<dbReference type="Proteomes" id="UP000700334">
    <property type="component" value="Unassembled WGS sequence"/>
</dbReference>
<dbReference type="GO" id="GO:0030855">
    <property type="term" value="P:epithelial cell differentiation"/>
    <property type="evidence" value="ECO:0007669"/>
    <property type="project" value="TreeGrafter"/>
</dbReference>
<dbReference type="InterPro" id="IPR002957">
    <property type="entry name" value="Keratin_I"/>
</dbReference>
<dbReference type="GO" id="GO:0005882">
    <property type="term" value="C:intermediate filament"/>
    <property type="evidence" value="ECO:0007669"/>
    <property type="project" value="UniProtKB-KW"/>
</dbReference>
<dbReference type="PROSITE" id="PS00226">
    <property type="entry name" value="IF_ROD_1"/>
    <property type="match status" value="2"/>
</dbReference>
<feature type="coiled-coil region" evidence="5">
    <location>
        <begin position="507"/>
        <end position="548"/>
    </location>
</feature>
<keyword evidence="1" id="KW-0416">Keratin</keyword>
<evidence type="ECO:0000256" key="5">
    <source>
        <dbReference type="SAM" id="Coils"/>
    </source>
</evidence>
<dbReference type="OrthoDB" id="2441647at2759"/>
<name>A0A8J6DQK1_GALPY</name>
<dbReference type="Gene3D" id="1.20.5.500">
    <property type="entry name" value="Single helix bin"/>
    <property type="match status" value="2"/>
</dbReference>
<evidence type="ECO:0000313" key="7">
    <source>
        <dbReference type="EMBL" id="KAG8514853.1"/>
    </source>
</evidence>
<comment type="similarity">
    <text evidence="4">Belongs to the intermediate filament family.</text>
</comment>
<dbReference type="GO" id="GO:0045109">
    <property type="term" value="P:intermediate filament organization"/>
    <property type="evidence" value="ECO:0007669"/>
    <property type="project" value="TreeGrafter"/>
</dbReference>
<dbReference type="SUPFAM" id="SSF64593">
    <property type="entry name" value="Intermediate filament protein, coiled coil region"/>
    <property type="match status" value="4"/>
</dbReference>
<dbReference type="Gene3D" id="1.20.5.1160">
    <property type="entry name" value="Vasodilator-stimulated phosphoprotein"/>
    <property type="match status" value="2"/>
</dbReference>
<dbReference type="FunFam" id="1.20.5.500:FF:000001">
    <property type="entry name" value="Type II keratin 23"/>
    <property type="match status" value="2"/>
</dbReference>
<evidence type="ECO:0000256" key="1">
    <source>
        <dbReference type="ARBA" id="ARBA00022744"/>
    </source>
</evidence>
<feature type="coiled-coil region" evidence="5">
    <location>
        <begin position="620"/>
        <end position="647"/>
    </location>
</feature>
<dbReference type="SMART" id="SM01391">
    <property type="entry name" value="Filament"/>
    <property type="match status" value="2"/>
</dbReference>
<keyword evidence="2 4" id="KW-0403">Intermediate filament</keyword>
<keyword evidence="3 5" id="KW-0175">Coiled coil</keyword>
<feature type="coiled-coil region" evidence="5">
    <location>
        <begin position="298"/>
        <end position="385"/>
    </location>
</feature>
<evidence type="ECO:0000256" key="4">
    <source>
        <dbReference type="RuleBase" id="RU000685"/>
    </source>
</evidence>
<dbReference type="FunFam" id="1.20.5.1160:FF:000002">
    <property type="entry name" value="Type I keratin 10"/>
    <property type="match status" value="2"/>
</dbReference>
<proteinExistence type="inferred from homology"/>
<dbReference type="PROSITE" id="PS51842">
    <property type="entry name" value="IF_ROD_2"/>
    <property type="match status" value="2"/>
</dbReference>
<dbReference type="PANTHER" id="PTHR23239:SF90">
    <property type="entry name" value="KERATIN, TYPE I CYTOSKELETAL 40"/>
    <property type="match status" value="1"/>
</dbReference>
<feature type="non-terminal residue" evidence="7">
    <location>
        <position position="902"/>
    </location>
</feature>
<feature type="domain" description="IF rod" evidence="6">
    <location>
        <begin position="510"/>
        <end position="827"/>
    </location>
</feature>
<dbReference type="Pfam" id="PF00038">
    <property type="entry name" value="Filament"/>
    <property type="match status" value="2"/>
</dbReference>
<dbReference type="InterPro" id="IPR039008">
    <property type="entry name" value="IF_rod_dom"/>
</dbReference>
<feature type="coiled-coil region" evidence="5">
    <location>
        <begin position="86"/>
        <end position="127"/>
    </location>
</feature>
<protein>
    <submittedName>
        <fullName evidence="7">Keratin, type I cytoskeletal 40</fullName>
    </submittedName>
</protein>
<dbReference type="FunFam" id="1.20.5.170:FF:000002">
    <property type="entry name" value="Type I keratin KA11"/>
    <property type="match status" value="2"/>
</dbReference>
<dbReference type="PANTHER" id="PTHR23239">
    <property type="entry name" value="INTERMEDIATE FILAMENT"/>
    <property type="match status" value="1"/>
</dbReference>
<comment type="caution">
    <text evidence="7">The sequence shown here is derived from an EMBL/GenBank/DDBJ whole genome shotgun (WGS) entry which is preliminary data.</text>
</comment>
<gene>
    <name evidence="7" type="ORF">J0S82_013064</name>
</gene>
<sequence>MTSDSPTTGCPSDSCIRASDCSSVSTGCMETTCAPSTCATPRCQTPSFLSRSCLTTGYLAPCYFAGSCNIPCVLGNCAWCEDGMFNSNEKETMQFLNDRLANYLEKVRALEEMNAELECRIQEQCEDDVPLVCPDYQCFFDTIEDLQQKILCTKAENCRLAVQLDNCKLAADDFQSRYESELSLRQLVEADISGLRGILGELTTCKADLEAHVESLKEELLCLKKNHEMEVNVLREQLGDRLSVELNTAPTVDLSRVLDEMRCQYESVLASNRRDAEEWFAVQTEELNQQQLSSAEQLEGCQTEILELKRSANALEIELQAQQNLTESLECTVAETEAQYSTQLAQMQCLIDNVETQLAEIRCDLERQNQEYEVLLDVKARLECEISTYRGLLESEDCRQVCKLPCNPCAATSTPGNTCEACTEYVLCTVENCCPITNIRTISSNTSCQHGNVEVNTCQPAGHVLRTPQSQSCQPMPCFCLTPTCLIRSFHALLPLDDCSCCGEGINSNEKESLQTLNKRLANYLEKVRMLEQENARLECKIQAECNKELPAICPDYLSYYTTIEALQQKILCTKAENSRLVSQIDNTKLTADDLRTKYENEVSLRQLVEADTNSLKQILNTLTLGKADLEARVQSLEEELLCLKNNHGKEINTLQSQLGHRLNIEVTTAPSVDLQQVLQEMRCQYEAIMDTNRKDVEQWFNMQMEELKQQVMTSSQQQQCCQTEIIKLRRAKNTLEIELQAQHRMVPGSAGRDSQECMLTETEARYTTLLAQIQCLIDNLEAQLAEIRCALERQSQEYEVLLDIKSRLECEIATYRSLLESSDSKLPCNPCATNHESSICTPSKTKVMERTAPHGRHEPCNPYRALSRLLVKICTLTEEFQDGKVISSYEHVQPCFITRLA</sequence>
<reference evidence="7" key="1">
    <citation type="journal article" date="2021" name="Evol. Appl.">
        <title>The genome of the Pyrenean desman and the effects of bottlenecks and inbreeding on the genomic landscape of an endangered species.</title>
        <authorList>
            <person name="Escoda L."/>
            <person name="Castresana J."/>
        </authorList>
    </citation>
    <scope>NUCLEOTIDE SEQUENCE</scope>
    <source>
        <strain evidence="7">IBE-C5619</strain>
    </source>
</reference>
<feature type="coiled-coil region" evidence="5">
    <location>
        <begin position="771"/>
        <end position="812"/>
    </location>
</feature>
<keyword evidence="8" id="KW-1185">Reference proteome</keyword>
<dbReference type="AlphaFoldDB" id="A0A8J6DQK1"/>
<evidence type="ECO:0000256" key="2">
    <source>
        <dbReference type="ARBA" id="ARBA00022754"/>
    </source>
</evidence>